<keyword evidence="2" id="KW-1185">Reference proteome</keyword>
<organism evidence="1 2">
    <name type="scientific">Bradymonas sediminis</name>
    <dbReference type="NCBI Taxonomy" id="1548548"/>
    <lineage>
        <taxon>Bacteria</taxon>
        <taxon>Deltaproteobacteria</taxon>
        <taxon>Bradymonadales</taxon>
        <taxon>Bradymonadaceae</taxon>
        <taxon>Bradymonas</taxon>
    </lineage>
</organism>
<protein>
    <recommendedName>
        <fullName evidence="3">VWFA domain-containing protein</fullName>
    </recommendedName>
</protein>
<accession>A0A2Z4FQF5</accession>
<sequence length="647" mass="69771">MGLMGLSLAGLLVSCNSHPVSFAQSEGAVVVTEDRSPDSAASVDILWMIDNSGSMCEIQTSIRENFERFIDQIAAQNIDFQLGVTTTHMDSSNATEPLSRPGYLQAYPQPVPTSIGRCSGDAGDPGDPMDGYEPVRTNIELAIQCSKDGEDKWGDLRNVTDQEIFQAYEAFQAYKLFPTTPSGQEPFYDTPEADNPYRTIKGDNKLVLHSEDYRDATGQLDVDSMRADFACMSLVGTTGTGAEKGLAAAVHALSPEMTGGTVEAPLENAAEAPNHGLLRENANFALVMVTDENDCSDYGLFAGEGALPDTTPFYDEAGNPIERAVSKAVSSPDVVCAMWNDPALVETTPLISTEALAQRLKENLSSSKGKEVNEKAIVVTSIHGDYRRYGEDYPTDSDIEAAIAAAHEDDRATIRATIEAAKQDPNQLIVQVRNPPYDVLQKKSSCTISGDSGDSPAEAFSGDRYESFLRHFSPDRVLPAIPPSEDEHMLGLICDAASMGVTLGQIGELIAGSTAQCITEPPFECQVDEDCPAFNFDGQAPTCRSFGRSSRKYCDSGLQLRLYPAKDGEGKTFADLQSHPYCVAESINSSVTPGGCLIDRSHYRVEQCAAVDAGINIEWVDEDSFNILAGYDVELVYAVVPEPEAAE</sequence>
<evidence type="ECO:0000313" key="1">
    <source>
        <dbReference type="EMBL" id="AWV91311.1"/>
    </source>
</evidence>
<dbReference type="Proteomes" id="UP000249799">
    <property type="component" value="Chromosome"/>
</dbReference>
<reference evidence="1 2" key="1">
    <citation type="submission" date="2018-06" db="EMBL/GenBank/DDBJ databases">
        <title>Lujinxingia sediminis gen. nov. sp. nov., a new facultative anaerobic member of the class Deltaproteobacteria, and proposal of Lujinxingaceae fam. nov.</title>
        <authorList>
            <person name="Guo L.-Y."/>
            <person name="Li C.-M."/>
            <person name="Wang S."/>
            <person name="Du Z.-J."/>
        </authorList>
    </citation>
    <scope>NUCLEOTIDE SEQUENCE [LARGE SCALE GENOMIC DNA]</scope>
    <source>
        <strain evidence="1 2">FA350</strain>
    </source>
</reference>
<name>A0A2Z4FQF5_9DELT</name>
<dbReference type="AlphaFoldDB" id="A0A2Z4FQF5"/>
<dbReference type="KEGG" id="bsed:DN745_19075"/>
<evidence type="ECO:0008006" key="3">
    <source>
        <dbReference type="Google" id="ProtNLM"/>
    </source>
</evidence>
<evidence type="ECO:0000313" key="2">
    <source>
        <dbReference type="Proteomes" id="UP000249799"/>
    </source>
</evidence>
<dbReference type="EMBL" id="CP030032">
    <property type="protein sequence ID" value="AWV91311.1"/>
    <property type="molecule type" value="Genomic_DNA"/>
</dbReference>
<dbReference type="OrthoDB" id="5479759at2"/>
<gene>
    <name evidence="1" type="ORF">DN745_19075</name>
</gene>
<proteinExistence type="predicted"/>